<gene>
    <name evidence="2" type="ORF">ADUPG1_010041</name>
</gene>
<organism evidence="2 3">
    <name type="scientific">Aduncisulcus paluster</name>
    <dbReference type="NCBI Taxonomy" id="2918883"/>
    <lineage>
        <taxon>Eukaryota</taxon>
        <taxon>Metamonada</taxon>
        <taxon>Carpediemonas-like organisms</taxon>
        <taxon>Aduncisulcus</taxon>
    </lineage>
</organism>
<feature type="non-terminal residue" evidence="2">
    <location>
        <position position="649"/>
    </location>
</feature>
<evidence type="ECO:0000313" key="2">
    <source>
        <dbReference type="EMBL" id="GKT37206.1"/>
    </source>
</evidence>
<feature type="compositionally biased region" description="Basic and acidic residues" evidence="1">
    <location>
        <begin position="132"/>
        <end position="147"/>
    </location>
</feature>
<sequence>MDAVKIRQTTSQSRDEVDEGLQYCADQVAQYIPSKYKPLPLDSSSDVTSSAPSFTESITNSKRNAVTCLRILILRATSSHITQITSAFSMLHAAIMKWKSKHPHDNIDNQWWVMSFGERIVDFIEYIAKTKEERKSQNARENEKTSKMESMIKSSSKGEKGPFHFSYFGSFPSRIDFSPAQFCEAIQPDSPTSHFSILLKIYRSSCLSHYNHARIHKESSGANFKRYSDRLTKIGRCQQTIKFICNLAIEKKKFGSRLLSIPPFLLSLPPADIKRICFHLPKKSKDRSPAEVPVLDREQVRKEFSNLNSQPNVDIADHILQMLRKDTSTQGYESMLAPVPRFYLSQQRIDESIVLYKRIVHDHYKTIDINALFQPRTAQDKLYSIDPTGEDFDLSQRIFKLSNSPHFLDRYHAILLIRKLHCELTPETAINLQRLEMFKRRWLKVYCSEGFLYSKAQQTQCLRERGSISSHVPFSSLSSNDSITSLQASPFPPFALPAKKPLLCHTLHACTMLRSFFYSACESIDGVDIRFVEASEKREREKKHSDRRWSVIGEGEETGSSLFSGSNLFRSFERMANQEISEDDEEEAEEEKEREMRHKLKEKEIHRQNDLKALRQLTFGLKGDDDVRDGVVKMMKWSSGGVEAAEAEV</sequence>
<comment type="caution">
    <text evidence="2">The sequence shown here is derived from an EMBL/GenBank/DDBJ whole genome shotgun (WGS) entry which is preliminary data.</text>
</comment>
<reference evidence="2" key="1">
    <citation type="submission" date="2022-03" db="EMBL/GenBank/DDBJ databases">
        <title>Draft genome sequence of Aduncisulcus paluster, a free-living microaerophilic Fornicata.</title>
        <authorList>
            <person name="Yuyama I."/>
            <person name="Kume K."/>
            <person name="Tamura T."/>
            <person name="Inagaki Y."/>
            <person name="Hashimoto T."/>
        </authorList>
    </citation>
    <scope>NUCLEOTIDE SEQUENCE</scope>
    <source>
        <strain evidence="2">NY0171</strain>
    </source>
</reference>
<keyword evidence="3" id="KW-1185">Reference proteome</keyword>
<feature type="region of interest" description="Disordered" evidence="1">
    <location>
        <begin position="132"/>
        <end position="157"/>
    </location>
</feature>
<dbReference type="EMBL" id="BQXS01011417">
    <property type="protein sequence ID" value="GKT37206.1"/>
    <property type="molecule type" value="Genomic_DNA"/>
</dbReference>
<evidence type="ECO:0000313" key="3">
    <source>
        <dbReference type="Proteomes" id="UP001057375"/>
    </source>
</evidence>
<evidence type="ECO:0000256" key="1">
    <source>
        <dbReference type="SAM" id="MobiDB-lite"/>
    </source>
</evidence>
<proteinExistence type="predicted"/>
<protein>
    <submittedName>
        <fullName evidence="2">Uncharacterized protein</fullName>
    </submittedName>
</protein>
<name>A0ABQ5KYS2_9EUKA</name>
<accession>A0ABQ5KYS2</accession>
<dbReference type="Proteomes" id="UP001057375">
    <property type="component" value="Unassembled WGS sequence"/>
</dbReference>